<evidence type="ECO:0000313" key="2">
    <source>
        <dbReference type="Proteomes" id="UP000319424"/>
    </source>
</evidence>
<sequence>MRNSYITKMGKDTIREVYENPNNFNEGEKTQAYNDAKVLNSIGTISNNEMILIEKKLNNN</sequence>
<comment type="caution">
    <text evidence="1">The sequence shown here is derived from an EMBL/GenBank/DDBJ whole genome shotgun (WGS) entry which is preliminary data.</text>
</comment>
<proteinExistence type="predicted"/>
<dbReference type="EMBL" id="VJXW01000004">
    <property type="protein sequence ID" value="TRW27810.1"/>
    <property type="molecule type" value="Genomic_DNA"/>
</dbReference>
<dbReference type="RefSeq" id="WP_144015864.1">
    <property type="nucleotide sequence ID" value="NZ_VJXW01000004.1"/>
</dbReference>
<accession>A0A552VBN6</accession>
<protein>
    <submittedName>
        <fullName evidence="1">Uncharacterized protein</fullName>
    </submittedName>
</protein>
<reference evidence="1 2" key="1">
    <citation type="submission" date="2019-07" db="EMBL/GenBank/DDBJ databases">
        <title>Criibacterium bergeronii gen. nov., sp. nov. isolated from human clinical samples.</title>
        <authorList>
            <person name="Maheux A.F."/>
            <person name="Boudreau D.K."/>
            <person name="Berube E."/>
            <person name="Brodeur S."/>
            <person name="Bernard K.A."/>
            <person name="Abed J.Y."/>
            <person name="Ducrey E."/>
            <person name="Guay E.F."/>
            <person name="Raymond F."/>
            <person name="Corbeil J."/>
            <person name="Domingo M.-C."/>
            <person name="Roy P.H."/>
            <person name="Boissinot M."/>
            <person name="Tocheva E.I."/>
            <person name="Omar R.F."/>
        </authorList>
    </citation>
    <scope>NUCLEOTIDE SEQUENCE [LARGE SCALE GENOMIC DNA]</scope>
    <source>
        <strain evidence="1 2">CCRI-24246</strain>
    </source>
</reference>
<dbReference type="AlphaFoldDB" id="A0A552VBN6"/>
<evidence type="ECO:0000313" key="1">
    <source>
        <dbReference type="EMBL" id="TRW27810.1"/>
    </source>
</evidence>
<name>A0A552VBN6_9FIRM</name>
<organism evidence="1 2">
    <name type="scientific">Criibacterium bergeronii</name>
    <dbReference type="NCBI Taxonomy" id="1871336"/>
    <lineage>
        <taxon>Bacteria</taxon>
        <taxon>Bacillati</taxon>
        <taxon>Bacillota</taxon>
        <taxon>Clostridia</taxon>
        <taxon>Peptostreptococcales</taxon>
        <taxon>Filifactoraceae</taxon>
        <taxon>Criibacterium</taxon>
    </lineage>
</organism>
<gene>
    <name evidence="1" type="ORF">FL857_04380</name>
</gene>
<dbReference type="Proteomes" id="UP000319424">
    <property type="component" value="Unassembled WGS sequence"/>
</dbReference>